<feature type="region of interest" description="Disordered" evidence="1">
    <location>
        <begin position="67"/>
        <end position="90"/>
    </location>
</feature>
<organism evidence="2 3">
    <name type="scientific">Alterirhizorhabdus solaris</name>
    <dbReference type="NCBI Taxonomy" id="2529389"/>
    <lineage>
        <taxon>Bacteria</taxon>
        <taxon>Pseudomonadati</taxon>
        <taxon>Pseudomonadota</taxon>
        <taxon>Alphaproteobacteria</taxon>
        <taxon>Sphingomonadales</taxon>
        <taxon>Rhizorhabdaceae</taxon>
        <taxon>Alterirhizorhabdus</taxon>
    </lineage>
</organism>
<name>A0A558R574_9SPHN</name>
<gene>
    <name evidence="2" type="ORF">FOY91_09600</name>
</gene>
<evidence type="ECO:0000313" key="3">
    <source>
        <dbReference type="Proteomes" id="UP000318681"/>
    </source>
</evidence>
<proteinExistence type="predicted"/>
<protein>
    <submittedName>
        <fullName evidence="2">Uncharacterized protein</fullName>
    </submittedName>
</protein>
<sequence length="110" mass="11822">MDQTHQDDLAATVGTDVGRRVLLTEIIAKVERLEDAASDEELDQWWGLVEIDRLASGLTLASIAKLSAPDGEDEPAGPWLEKSDETGDEPTRLTAAGREAIRRIGAPDAA</sequence>
<comment type="caution">
    <text evidence="2">The sequence shown here is derived from an EMBL/GenBank/DDBJ whole genome shotgun (WGS) entry which is preliminary data.</text>
</comment>
<dbReference type="AlphaFoldDB" id="A0A558R574"/>
<accession>A0A558R574</accession>
<keyword evidence="3" id="KW-1185">Reference proteome</keyword>
<evidence type="ECO:0000313" key="2">
    <source>
        <dbReference type="EMBL" id="TVV74509.1"/>
    </source>
</evidence>
<evidence type="ECO:0000256" key="1">
    <source>
        <dbReference type="SAM" id="MobiDB-lite"/>
    </source>
</evidence>
<dbReference type="EMBL" id="VNIM01000032">
    <property type="protein sequence ID" value="TVV74509.1"/>
    <property type="molecule type" value="Genomic_DNA"/>
</dbReference>
<feature type="compositionally biased region" description="Basic and acidic residues" evidence="1">
    <location>
        <begin position="81"/>
        <end position="90"/>
    </location>
</feature>
<dbReference type="Proteomes" id="UP000318681">
    <property type="component" value="Unassembled WGS sequence"/>
</dbReference>
<dbReference type="RefSeq" id="WP_145150624.1">
    <property type="nucleotide sequence ID" value="NZ_VNIM01000032.1"/>
</dbReference>
<reference evidence="2 3" key="1">
    <citation type="submission" date="2019-07" db="EMBL/GenBank/DDBJ databases">
        <title>Sphingomonas solaris sp. nov., isolated from a solar panel from Boston, Massachusetts.</title>
        <authorList>
            <person name="Tanner K."/>
            <person name="Pascual J."/>
            <person name="Mancuso C."/>
            <person name="Pereto J."/>
            <person name="Khalil A."/>
            <person name="Vilanova C."/>
        </authorList>
    </citation>
    <scope>NUCLEOTIDE SEQUENCE [LARGE SCALE GENOMIC DNA]</scope>
    <source>
        <strain evidence="2 3">R4DWN</strain>
    </source>
</reference>